<organism evidence="3 4">
    <name type="scientific">candidate division WOR-1 bacterium RIFOXYC2_FULL_46_14</name>
    <dbReference type="NCBI Taxonomy" id="1802587"/>
    <lineage>
        <taxon>Bacteria</taxon>
        <taxon>Bacillati</taxon>
        <taxon>Saganbacteria</taxon>
    </lineage>
</organism>
<comment type="caution">
    <text evidence="3">The sequence shown here is derived from an EMBL/GenBank/DDBJ whole genome shotgun (WGS) entry which is preliminary data.</text>
</comment>
<accession>A0A1F4U638</accession>
<feature type="domain" description="DUF4143" evidence="2">
    <location>
        <begin position="178"/>
        <end position="326"/>
    </location>
</feature>
<dbReference type="Pfam" id="PF13173">
    <property type="entry name" value="AAA_14"/>
    <property type="match status" value="1"/>
</dbReference>
<evidence type="ECO:0000313" key="3">
    <source>
        <dbReference type="EMBL" id="OGC40347.1"/>
    </source>
</evidence>
<gene>
    <name evidence="3" type="ORF">A2438_03655</name>
</gene>
<dbReference type="Proteomes" id="UP000179242">
    <property type="component" value="Unassembled WGS sequence"/>
</dbReference>
<dbReference type="Pfam" id="PF13635">
    <property type="entry name" value="DUF4143"/>
    <property type="match status" value="1"/>
</dbReference>
<evidence type="ECO:0000259" key="1">
    <source>
        <dbReference type="Pfam" id="PF13173"/>
    </source>
</evidence>
<dbReference type="InterPro" id="IPR027417">
    <property type="entry name" value="P-loop_NTPase"/>
</dbReference>
<dbReference type="InterPro" id="IPR041682">
    <property type="entry name" value="AAA_14"/>
</dbReference>
<dbReference type="PANTHER" id="PTHR43566:SF2">
    <property type="entry name" value="DUF4143 DOMAIN-CONTAINING PROTEIN"/>
    <property type="match status" value="1"/>
</dbReference>
<sequence>METIQRLLEIVGEQSFFLLGPRGTGKSTLIKNLYKEAVYVDLLLPDVLRAYLAKPERLRELVYANSGKKTFVLDEIQKATELLPVVHSLIEEKKGWQFVLTGSSARKLKKTGVNLLAGRALVKHLHPFLASELGNKFVLDAALKTGLIPLIVASGNPEETLKAYIELYIREEVQIEGLTRNIGNFSRFLETISFSHGSVLNVSNIARECQIERKVVEGYINILEDILLAFRLPVFSKRAKRALSSHPKFYYFDAGIYRMLRPSGPIDRKEETSGLALEGLVAQHLRAWIDYRNKECKLYFWRTSSGNEVDFVIYGGDIFWAIEVKNSTNIHPKDLSGLQSFGEEYPEAKKILLYRGQEKLLRNGISIEPCEGFLRQLNPTH</sequence>
<evidence type="ECO:0000259" key="2">
    <source>
        <dbReference type="Pfam" id="PF13635"/>
    </source>
</evidence>
<dbReference type="AlphaFoldDB" id="A0A1F4U638"/>
<feature type="domain" description="AAA" evidence="1">
    <location>
        <begin position="15"/>
        <end position="133"/>
    </location>
</feature>
<proteinExistence type="predicted"/>
<dbReference type="InterPro" id="IPR025420">
    <property type="entry name" value="DUF4143"/>
</dbReference>
<dbReference type="Gene3D" id="3.40.50.300">
    <property type="entry name" value="P-loop containing nucleotide triphosphate hydrolases"/>
    <property type="match status" value="1"/>
</dbReference>
<name>A0A1F4U638_UNCSA</name>
<evidence type="ECO:0000313" key="4">
    <source>
        <dbReference type="Proteomes" id="UP000179242"/>
    </source>
</evidence>
<protein>
    <submittedName>
        <fullName evidence="3">ATPase</fullName>
    </submittedName>
</protein>
<dbReference type="PANTHER" id="PTHR43566">
    <property type="entry name" value="CONSERVED PROTEIN"/>
    <property type="match status" value="1"/>
</dbReference>
<dbReference type="EMBL" id="MEUJ01000004">
    <property type="protein sequence ID" value="OGC40347.1"/>
    <property type="molecule type" value="Genomic_DNA"/>
</dbReference>
<reference evidence="3 4" key="1">
    <citation type="journal article" date="2016" name="Nat. Commun.">
        <title>Thousands of microbial genomes shed light on interconnected biogeochemical processes in an aquifer system.</title>
        <authorList>
            <person name="Anantharaman K."/>
            <person name="Brown C.T."/>
            <person name="Hug L.A."/>
            <person name="Sharon I."/>
            <person name="Castelle C.J."/>
            <person name="Probst A.J."/>
            <person name="Thomas B.C."/>
            <person name="Singh A."/>
            <person name="Wilkins M.J."/>
            <person name="Karaoz U."/>
            <person name="Brodie E.L."/>
            <person name="Williams K.H."/>
            <person name="Hubbard S.S."/>
            <person name="Banfield J.F."/>
        </authorList>
    </citation>
    <scope>NUCLEOTIDE SEQUENCE [LARGE SCALE GENOMIC DNA]</scope>
</reference>
<dbReference type="SUPFAM" id="SSF52540">
    <property type="entry name" value="P-loop containing nucleoside triphosphate hydrolases"/>
    <property type="match status" value="1"/>
</dbReference>